<proteinExistence type="predicted"/>
<reference evidence="4" key="1">
    <citation type="journal article" date="2019" name="Int. J. Syst. Evol. Microbiol.">
        <title>The Global Catalogue of Microorganisms (GCM) 10K type strain sequencing project: providing services to taxonomists for standard genome sequencing and annotation.</title>
        <authorList>
            <consortium name="The Broad Institute Genomics Platform"/>
            <consortium name="The Broad Institute Genome Sequencing Center for Infectious Disease"/>
            <person name="Wu L."/>
            <person name="Ma J."/>
        </authorList>
    </citation>
    <scope>NUCLEOTIDE SEQUENCE [LARGE SCALE GENOMIC DNA]</scope>
    <source>
        <strain evidence="4">KCTC 3950</strain>
    </source>
</reference>
<dbReference type="PANTHER" id="PTHR42850:SF4">
    <property type="entry name" value="ZINC-DEPENDENT ENDOPOLYPHOSPHATASE"/>
    <property type="match status" value="1"/>
</dbReference>
<dbReference type="Gene3D" id="3.60.21.10">
    <property type="match status" value="1"/>
</dbReference>
<feature type="domain" description="Polynucleotide kinase-phosphatase ligase" evidence="2">
    <location>
        <begin position="727"/>
        <end position="837"/>
    </location>
</feature>
<dbReference type="SUPFAM" id="SSF56300">
    <property type="entry name" value="Metallo-dependent phosphatases"/>
    <property type="match status" value="1"/>
</dbReference>
<dbReference type="InterPro" id="IPR027417">
    <property type="entry name" value="P-loop_NTPase"/>
</dbReference>
<dbReference type="SUPFAM" id="SSF56091">
    <property type="entry name" value="DNA ligase/mRNA capping enzyme, catalytic domain"/>
    <property type="match status" value="1"/>
</dbReference>
<comment type="caution">
    <text evidence="3">The sequence shown here is derived from an EMBL/GenBank/DDBJ whole genome shotgun (WGS) entry which is preliminary data.</text>
</comment>
<organism evidence="3 4">
    <name type="scientific">Paenibacillus gansuensis</name>
    <dbReference type="NCBI Taxonomy" id="306542"/>
    <lineage>
        <taxon>Bacteria</taxon>
        <taxon>Bacillati</taxon>
        <taxon>Bacillota</taxon>
        <taxon>Bacilli</taxon>
        <taxon>Bacillales</taxon>
        <taxon>Paenibacillaceae</taxon>
        <taxon>Paenibacillus</taxon>
    </lineage>
</organism>
<dbReference type="Pfam" id="PF16542">
    <property type="entry name" value="PNKP_ligase"/>
    <property type="match status" value="2"/>
</dbReference>
<dbReference type="RefSeq" id="WP_377599755.1">
    <property type="nucleotide sequence ID" value="NZ_JBHUME010000002.1"/>
</dbReference>
<evidence type="ECO:0000259" key="2">
    <source>
        <dbReference type="Pfam" id="PF16542"/>
    </source>
</evidence>
<evidence type="ECO:0000259" key="1">
    <source>
        <dbReference type="Pfam" id="PF00149"/>
    </source>
</evidence>
<feature type="domain" description="Calcineurin-like phosphoesterase" evidence="1">
    <location>
        <begin position="212"/>
        <end position="404"/>
    </location>
</feature>
<name>A0ABW5P7S3_9BACL</name>
<accession>A0ABW5P7S3</accession>
<dbReference type="InterPro" id="IPR004843">
    <property type="entry name" value="Calcineurin-like_PHP"/>
</dbReference>
<evidence type="ECO:0000313" key="3">
    <source>
        <dbReference type="EMBL" id="MFD2611280.1"/>
    </source>
</evidence>
<dbReference type="Gene3D" id="3.40.50.300">
    <property type="entry name" value="P-loop containing nucleotide triphosphate hydrolases"/>
    <property type="match status" value="1"/>
</dbReference>
<gene>
    <name evidence="3" type="ORF">ACFSUF_02460</name>
</gene>
<dbReference type="Pfam" id="PF00149">
    <property type="entry name" value="Metallophos"/>
    <property type="match status" value="1"/>
</dbReference>
<dbReference type="Gene3D" id="3.30.470.30">
    <property type="entry name" value="DNA ligase/mRNA capping enzyme"/>
    <property type="match status" value="2"/>
</dbReference>
<dbReference type="InterPro" id="IPR032380">
    <property type="entry name" value="PNKP_ligase_dom"/>
</dbReference>
<dbReference type="EMBL" id="JBHUME010000002">
    <property type="protein sequence ID" value="MFD2611280.1"/>
    <property type="molecule type" value="Genomic_DNA"/>
</dbReference>
<keyword evidence="4" id="KW-1185">Reference proteome</keyword>
<sequence length="862" mass="100129">MEIRTKVHTIFLMIGSTECGKTTFANEVLIPQLQFDLPDKHLKSNIQYLSSDSIRQEVLGYEYDKYDQVMLEASSQAFHLLFEKLRMVTSFPVNAEFVIVDTTGLAEDFREKVRKIAAENNYSVEVILFDYRKREDYYASERSKKLITNHINRLKKDVLGSLSREGYAQIHRVRAKDFYSLDSKSANPDYQVIVENWEQYTRTVLPQDQKYIMVGDVHEDVDALQGLLKSYGYKIESGRLLGTDKVHGTKIILVGDWIDKGKKTKETVEFLYNNKEHFLLVKGNHENFVSKYIKGEIQGADREVLEHYFDSVGILVGDEALLEKFQDLVDRSEPFYRYSASQKGPSFYVTHAPCRNKYIGKLDANSIRHQRNYRIDRESSFEEQLQFLREEAVSNQPYHVFGHIATKTAFRIKNKLHIDTGSVHGNLLTSVTISFKPFYKSHKAQHAVVTEELPVLFQEQKKVSIQDLDVEELRRLHYVSRHKINFISGTMSPADKDLASNELESLRRGLDYFAERGMNQVVLQPKYMGSRCNIYLHRTPENCYAVSRNGYQIKQVDLTGIYDSLLNKFGGYMEQNLVEMMILDGELLPWKAMGDGLIQRQFKPIQTALESEFAFLRENGFEQAVGSMVEGFRESGFEKDQFHMPKAQLSEKYGDSIYQTYKYVPDVLKTYVPLSEHEQAYAIYKKQLDLYGEDSQLEYKPFALLKLIFQDGRELLPDWGTSKMFQFLSEDECLVLDLHDAESLSKAQDYFSKLTVDEYMEGVVIKPEFADNRSVPFMKVRNPEYLSIIYGYDYKFPHKYDKLMKQKNTSQKLRTSSAEYRLGQEMLAVKHSEIEPGNEQYKEIAANLLFETAKEREIDPRL</sequence>
<dbReference type="InterPro" id="IPR050126">
    <property type="entry name" value="Ap4A_hydrolase"/>
</dbReference>
<feature type="domain" description="Polynucleotide kinase-phosphatase ligase" evidence="2">
    <location>
        <begin position="480"/>
        <end position="612"/>
    </location>
</feature>
<evidence type="ECO:0000313" key="4">
    <source>
        <dbReference type="Proteomes" id="UP001597541"/>
    </source>
</evidence>
<dbReference type="InterPro" id="IPR029052">
    <property type="entry name" value="Metallo-depent_PP-like"/>
</dbReference>
<dbReference type="Proteomes" id="UP001597541">
    <property type="component" value="Unassembled WGS sequence"/>
</dbReference>
<protein>
    <submittedName>
        <fullName evidence="3">Metallophosphoesterase</fullName>
    </submittedName>
</protein>
<dbReference type="PANTHER" id="PTHR42850">
    <property type="entry name" value="METALLOPHOSPHOESTERASE"/>
    <property type="match status" value="1"/>
</dbReference>
<dbReference type="SUPFAM" id="SSF52540">
    <property type="entry name" value="P-loop containing nucleoside triphosphate hydrolases"/>
    <property type="match status" value="1"/>
</dbReference>